<name>A0A6J1DCQ5_MOMCH</name>
<evidence type="ECO:0000313" key="3">
    <source>
        <dbReference type="RefSeq" id="XP_022151152.1"/>
    </source>
</evidence>
<keyword evidence="2" id="KW-1185">Reference proteome</keyword>
<dbReference type="GeneID" id="111019145"/>
<dbReference type="RefSeq" id="XP_022151152.1">
    <property type="nucleotide sequence ID" value="XM_022295460.1"/>
</dbReference>
<feature type="compositionally biased region" description="Low complexity" evidence="1">
    <location>
        <begin position="174"/>
        <end position="184"/>
    </location>
</feature>
<dbReference type="Proteomes" id="UP000504603">
    <property type="component" value="Unplaced"/>
</dbReference>
<protein>
    <submittedName>
        <fullName evidence="3">Uncharacterized protein LOC111019145</fullName>
    </submittedName>
</protein>
<feature type="region of interest" description="Disordered" evidence="1">
    <location>
        <begin position="417"/>
        <end position="446"/>
    </location>
</feature>
<organism evidence="2 3">
    <name type="scientific">Momordica charantia</name>
    <name type="common">Bitter gourd</name>
    <name type="synonym">Balsam pear</name>
    <dbReference type="NCBI Taxonomy" id="3673"/>
    <lineage>
        <taxon>Eukaryota</taxon>
        <taxon>Viridiplantae</taxon>
        <taxon>Streptophyta</taxon>
        <taxon>Embryophyta</taxon>
        <taxon>Tracheophyta</taxon>
        <taxon>Spermatophyta</taxon>
        <taxon>Magnoliopsida</taxon>
        <taxon>eudicotyledons</taxon>
        <taxon>Gunneridae</taxon>
        <taxon>Pentapetalae</taxon>
        <taxon>rosids</taxon>
        <taxon>fabids</taxon>
        <taxon>Cucurbitales</taxon>
        <taxon>Cucurbitaceae</taxon>
        <taxon>Momordiceae</taxon>
        <taxon>Momordica</taxon>
    </lineage>
</organism>
<sequence length="799" mass="86828">MGSQNDGDIGGGPSWSSAANWTVVGGCLENTVAYESFYSPINDEGAVDSSPKFPLVLRRPSPESTPCEITLNFAEKHEIRQVYVRSTARVYEMYYTTNSQSENEYFCTVRCGAAMRDEEVLHTNGTEAVSAHTDGPNGDVAEANSQRGSNLNTNEDDWIEVKAPSAPALDHKNSSSPSKSGGDSVRIKQDFYEATAEIADATPCTSLTIRLLSLQNKSIVYVDEVYVFANPVDSEEEGPVENSTQSSQSSLMSMLVPTLLQLSKTTGIIKIEDGHNSNVEGMRTLPEIGSKALDSTSSVTGLQQEGKSCATADDVVKLQEKNESDRSVRQSEVPLQVPAKERTYDEPLNRIESVLNQLVCRMDRIENCFLRFEENMLKPINSIEGRLKQVEQQLEVLSKESHGSEWPSGYRMSAPSFSANESGSNSFYNSGNDHPSSEPIEPDRKELHSGASPIALDISNSVDSSLLHPSFVVTAPEFSNGDDDDQELQVPEVAIESPTSKPKPSIDDVLASALAQFVLSSSSITTPEYTKPAAVIPAEFLNEDRNNNRKASSSDLSETEIDHISCSQETDSIQCTMNSASASLSSANGENSSPSRQDHSSDRDCKYQSVDGDVGVASKGKEEIGDEEVSISTSEDCFPETSGTPIHPLHRHPENGPDDTDADAMEFTKEDCDIDIVHDVLGFSRKTSIVDFEIPILDVSFISIADSSCDDTLKVLLGDMAELNYGAPCVEESDDATPIGEQSELILVEEEENQENSTSRNGAISLDMNYCTIMGEPLIADGENMQDYGNNNTIISSLI</sequence>
<feature type="region of interest" description="Disordered" evidence="1">
    <location>
        <begin position="580"/>
        <end position="652"/>
    </location>
</feature>
<feature type="compositionally biased region" description="Basic and acidic residues" evidence="1">
    <location>
        <begin position="596"/>
        <end position="606"/>
    </location>
</feature>
<feature type="compositionally biased region" description="Polar residues" evidence="1">
    <location>
        <begin position="143"/>
        <end position="153"/>
    </location>
</feature>
<accession>A0A6J1DCQ5</accession>
<feature type="region of interest" description="Disordered" evidence="1">
    <location>
        <begin position="128"/>
        <end position="184"/>
    </location>
</feature>
<dbReference type="AlphaFoldDB" id="A0A6J1DCQ5"/>
<dbReference type="OrthoDB" id="1939758at2759"/>
<gene>
    <name evidence="3" type="primary">LOC111019145</name>
</gene>
<proteinExistence type="predicted"/>
<feature type="compositionally biased region" description="Polar residues" evidence="1">
    <location>
        <begin position="417"/>
        <end position="434"/>
    </location>
</feature>
<dbReference type="PANTHER" id="PTHR37261">
    <property type="entry name" value="40S RIBOSOMAL PROTEIN S27"/>
    <property type="match status" value="1"/>
</dbReference>
<feature type="region of interest" description="Disordered" evidence="1">
    <location>
        <begin position="321"/>
        <end position="340"/>
    </location>
</feature>
<dbReference type="KEGG" id="mcha:111019145"/>
<reference evidence="3" key="1">
    <citation type="submission" date="2025-08" db="UniProtKB">
        <authorList>
            <consortium name="RefSeq"/>
        </authorList>
    </citation>
    <scope>IDENTIFICATION</scope>
    <source>
        <strain evidence="3">OHB3-1</strain>
    </source>
</reference>
<evidence type="ECO:0000313" key="2">
    <source>
        <dbReference type="Proteomes" id="UP000504603"/>
    </source>
</evidence>
<evidence type="ECO:0000256" key="1">
    <source>
        <dbReference type="SAM" id="MobiDB-lite"/>
    </source>
</evidence>
<feature type="compositionally biased region" description="Low complexity" evidence="1">
    <location>
        <begin position="580"/>
        <end position="595"/>
    </location>
</feature>
<dbReference type="PANTHER" id="PTHR37261:SF1">
    <property type="entry name" value="40S RIBOSOMAL PROTEIN S27"/>
    <property type="match status" value="1"/>
</dbReference>